<keyword evidence="3" id="KW-1185">Reference proteome</keyword>
<sequence>MSSWRRLCGSLLMMLPLAAAAEPPAIGAFVSGGIGLDGREEMLAQRGQYNLRLSFAMRGSGEYLGAVAVEIRDAAGRPVLSAPADGPWFYARLAPGSYQVIATADGREQRRPARVAARGASELVFYWSDK</sequence>
<reference evidence="2 3" key="1">
    <citation type="submission" date="2016-10" db="EMBL/GenBank/DDBJ databases">
        <authorList>
            <person name="de Groot N.N."/>
        </authorList>
    </citation>
    <scope>NUCLEOTIDE SEQUENCE [LARGE SCALE GENOMIC DNA]</scope>
    <source>
        <strain evidence="2 3">ATCC 43154</strain>
    </source>
</reference>
<proteinExistence type="predicted"/>
<evidence type="ECO:0000256" key="1">
    <source>
        <dbReference type="SAM" id="SignalP"/>
    </source>
</evidence>
<feature type="signal peptide" evidence="1">
    <location>
        <begin position="1"/>
        <end position="21"/>
    </location>
</feature>
<feature type="chain" id="PRO_5011750814" description="Carboxypeptidase regulatory-like domain-containing protein" evidence="1">
    <location>
        <begin position="22"/>
        <end position="130"/>
    </location>
</feature>
<organism evidence="2 3">
    <name type="scientific">Rugamonas rubra</name>
    <dbReference type="NCBI Taxonomy" id="758825"/>
    <lineage>
        <taxon>Bacteria</taxon>
        <taxon>Pseudomonadati</taxon>
        <taxon>Pseudomonadota</taxon>
        <taxon>Betaproteobacteria</taxon>
        <taxon>Burkholderiales</taxon>
        <taxon>Oxalobacteraceae</taxon>
        <taxon>Telluria group</taxon>
        <taxon>Rugamonas</taxon>
    </lineage>
</organism>
<evidence type="ECO:0000313" key="3">
    <source>
        <dbReference type="Proteomes" id="UP000199470"/>
    </source>
</evidence>
<evidence type="ECO:0008006" key="4">
    <source>
        <dbReference type="Google" id="ProtNLM"/>
    </source>
</evidence>
<dbReference type="STRING" id="758825.SAMN02982985_01862"/>
<protein>
    <recommendedName>
        <fullName evidence="4">Carboxypeptidase regulatory-like domain-containing protein</fullName>
    </recommendedName>
</protein>
<dbReference type="EMBL" id="FOTW01000009">
    <property type="protein sequence ID" value="SFL88389.1"/>
    <property type="molecule type" value="Genomic_DNA"/>
</dbReference>
<dbReference type="AlphaFoldDB" id="A0A1I4LBZ6"/>
<dbReference type="Proteomes" id="UP000199470">
    <property type="component" value="Unassembled WGS sequence"/>
</dbReference>
<name>A0A1I4LBZ6_9BURK</name>
<keyword evidence="1" id="KW-0732">Signal</keyword>
<gene>
    <name evidence="2" type="ORF">SAMN02982985_01862</name>
</gene>
<accession>A0A1I4LBZ6</accession>
<evidence type="ECO:0000313" key="2">
    <source>
        <dbReference type="EMBL" id="SFL88389.1"/>
    </source>
</evidence>